<evidence type="ECO:0000259" key="10">
    <source>
        <dbReference type="PROSITE" id="PS50995"/>
    </source>
</evidence>
<accession>A0A229NWH5</accession>
<evidence type="ECO:0000256" key="3">
    <source>
        <dbReference type="ARBA" id="ARBA00023015"/>
    </source>
</evidence>
<dbReference type="InterPro" id="IPR000835">
    <property type="entry name" value="HTH_MarR-typ"/>
</dbReference>
<dbReference type="Gene3D" id="1.10.10.10">
    <property type="entry name" value="Winged helix-like DNA-binding domain superfamily/Winged helix DNA-binding domain"/>
    <property type="match status" value="1"/>
</dbReference>
<evidence type="ECO:0000256" key="8">
    <source>
        <dbReference type="ARBA" id="ARBA00047207"/>
    </source>
</evidence>
<proteinExistence type="inferred from homology"/>
<dbReference type="SUPFAM" id="SSF46785">
    <property type="entry name" value="Winged helix' DNA-binding domain"/>
    <property type="match status" value="1"/>
</dbReference>
<evidence type="ECO:0000256" key="2">
    <source>
        <dbReference type="ARBA" id="ARBA00022490"/>
    </source>
</evidence>
<name>A0A229NWH5_9BACL</name>
<dbReference type="PANTHER" id="PTHR42756:SF1">
    <property type="entry name" value="TRANSCRIPTIONAL REPRESSOR OF EMRAB OPERON"/>
    <property type="match status" value="1"/>
</dbReference>
<dbReference type="PROSITE" id="PS50995">
    <property type="entry name" value="HTH_MARR_2"/>
    <property type="match status" value="1"/>
</dbReference>
<dbReference type="RefSeq" id="WP_089525049.1">
    <property type="nucleotide sequence ID" value="NZ_NMUQ01000002.1"/>
</dbReference>
<comment type="similarity">
    <text evidence="6">Belongs to the SarZ family.</text>
</comment>
<evidence type="ECO:0000256" key="5">
    <source>
        <dbReference type="ARBA" id="ARBA00023163"/>
    </source>
</evidence>
<comment type="caution">
    <text evidence="11">The sequence shown here is derived from an EMBL/GenBank/DDBJ whole genome shotgun (WGS) entry which is preliminary data.</text>
</comment>
<keyword evidence="2" id="KW-0963">Cytoplasm</keyword>
<dbReference type="OrthoDB" id="9806864at2"/>
<dbReference type="GO" id="GO:0003677">
    <property type="term" value="F:DNA binding"/>
    <property type="evidence" value="ECO:0007669"/>
    <property type="project" value="UniProtKB-KW"/>
</dbReference>
<dbReference type="PANTHER" id="PTHR42756">
    <property type="entry name" value="TRANSCRIPTIONAL REGULATOR, MARR"/>
    <property type="match status" value="1"/>
</dbReference>
<feature type="coiled-coil region" evidence="9">
    <location>
        <begin position="145"/>
        <end position="172"/>
    </location>
</feature>
<evidence type="ECO:0000256" key="9">
    <source>
        <dbReference type="SAM" id="Coils"/>
    </source>
</evidence>
<sequence>MSSSDSHSKSRLQVSTAPAGAAGQGASASFRLDQQLCFALYACSKEVTRLYRPMLQELGLTYTQYVTLLSLWEEDGVAVKCLGKRLYLDSGTLTPLLKKLEASGFVNRVRDSVDERVLRVFLTEKGAGLREKASSIPERLCKISSSMKLEELDELRIKVQQLNELIQHHYEEESEDGYH</sequence>
<dbReference type="Proteomes" id="UP000215145">
    <property type="component" value="Unassembled WGS sequence"/>
</dbReference>
<evidence type="ECO:0000256" key="1">
    <source>
        <dbReference type="ARBA" id="ARBA00004496"/>
    </source>
</evidence>
<dbReference type="SMART" id="SM00347">
    <property type="entry name" value="HTH_MARR"/>
    <property type="match status" value="1"/>
</dbReference>
<dbReference type="GO" id="GO:0003700">
    <property type="term" value="F:DNA-binding transcription factor activity"/>
    <property type="evidence" value="ECO:0007669"/>
    <property type="project" value="InterPro"/>
</dbReference>
<evidence type="ECO:0000256" key="7">
    <source>
        <dbReference type="ARBA" id="ARBA00047188"/>
    </source>
</evidence>
<evidence type="ECO:0000313" key="11">
    <source>
        <dbReference type="EMBL" id="OXM14227.1"/>
    </source>
</evidence>
<dbReference type="PRINTS" id="PR00598">
    <property type="entry name" value="HTHMARR"/>
</dbReference>
<dbReference type="InterPro" id="IPR055166">
    <property type="entry name" value="Transc_reg_Sar_Rot_HTH"/>
</dbReference>
<dbReference type="AlphaFoldDB" id="A0A229NWH5"/>
<dbReference type="GO" id="GO:0005737">
    <property type="term" value="C:cytoplasm"/>
    <property type="evidence" value="ECO:0007669"/>
    <property type="project" value="UniProtKB-SubCell"/>
</dbReference>
<keyword evidence="9" id="KW-0175">Coiled coil</keyword>
<keyword evidence="12" id="KW-1185">Reference proteome</keyword>
<keyword evidence="4" id="KW-0238">DNA-binding</keyword>
<organism evidence="11 12">
    <name type="scientific">Paenibacillus herberti</name>
    <dbReference type="NCBI Taxonomy" id="1619309"/>
    <lineage>
        <taxon>Bacteria</taxon>
        <taxon>Bacillati</taxon>
        <taxon>Bacillota</taxon>
        <taxon>Bacilli</taxon>
        <taxon>Bacillales</taxon>
        <taxon>Paenibacillaceae</taxon>
        <taxon>Paenibacillus</taxon>
    </lineage>
</organism>
<gene>
    <name evidence="11" type="ORF">CGZ75_14790</name>
</gene>
<evidence type="ECO:0000256" key="4">
    <source>
        <dbReference type="ARBA" id="ARBA00023125"/>
    </source>
</evidence>
<feature type="domain" description="HTH marR-type" evidence="10">
    <location>
        <begin position="33"/>
        <end position="171"/>
    </location>
</feature>
<reference evidence="11 12" key="1">
    <citation type="submission" date="2017-07" db="EMBL/GenBank/DDBJ databases">
        <title>Paenibacillus herberti R33 genome sequencing and assembly.</title>
        <authorList>
            <person name="Su W."/>
        </authorList>
    </citation>
    <scope>NUCLEOTIDE SEQUENCE [LARGE SCALE GENOMIC DNA]</scope>
    <source>
        <strain evidence="11 12">R33</strain>
    </source>
</reference>
<dbReference type="FunFam" id="1.10.10.10:FF:000163">
    <property type="entry name" value="MarR family transcriptional regulator"/>
    <property type="match status" value="1"/>
</dbReference>
<dbReference type="EMBL" id="NMUQ01000002">
    <property type="protein sequence ID" value="OXM14227.1"/>
    <property type="molecule type" value="Genomic_DNA"/>
</dbReference>
<protein>
    <recommendedName>
        <fullName evidence="7">HTH-type transcriptional regulator SarZ</fullName>
    </recommendedName>
    <alternativeName>
        <fullName evidence="8">Staphylococcal accessory regulator Z</fullName>
    </alternativeName>
</protein>
<dbReference type="Pfam" id="PF22381">
    <property type="entry name" value="Staph_reg_Sar_Rot"/>
    <property type="match status" value="1"/>
</dbReference>
<dbReference type="InterPro" id="IPR036388">
    <property type="entry name" value="WH-like_DNA-bd_sf"/>
</dbReference>
<keyword evidence="3" id="KW-0805">Transcription regulation</keyword>
<dbReference type="InterPro" id="IPR036390">
    <property type="entry name" value="WH_DNA-bd_sf"/>
</dbReference>
<evidence type="ECO:0000313" key="12">
    <source>
        <dbReference type="Proteomes" id="UP000215145"/>
    </source>
</evidence>
<evidence type="ECO:0000256" key="6">
    <source>
        <dbReference type="ARBA" id="ARBA00046337"/>
    </source>
</evidence>
<keyword evidence="5" id="KW-0804">Transcription</keyword>
<comment type="subcellular location">
    <subcellularLocation>
        <location evidence="1">Cytoplasm</location>
    </subcellularLocation>
</comment>